<comment type="caution">
    <text evidence="1">The sequence shown here is derived from an EMBL/GenBank/DDBJ whole genome shotgun (WGS) entry which is preliminary data.</text>
</comment>
<dbReference type="Proteomes" id="UP000585474">
    <property type="component" value="Unassembled WGS sequence"/>
</dbReference>
<protein>
    <submittedName>
        <fullName evidence="1">Uncharacterized protein</fullName>
    </submittedName>
</protein>
<name>A0A7J0G8C3_9ERIC</name>
<dbReference type="AlphaFoldDB" id="A0A7J0G8C3"/>
<organism evidence="1 2">
    <name type="scientific">Actinidia rufa</name>
    <dbReference type="NCBI Taxonomy" id="165716"/>
    <lineage>
        <taxon>Eukaryota</taxon>
        <taxon>Viridiplantae</taxon>
        <taxon>Streptophyta</taxon>
        <taxon>Embryophyta</taxon>
        <taxon>Tracheophyta</taxon>
        <taxon>Spermatophyta</taxon>
        <taxon>Magnoliopsida</taxon>
        <taxon>eudicotyledons</taxon>
        <taxon>Gunneridae</taxon>
        <taxon>Pentapetalae</taxon>
        <taxon>asterids</taxon>
        <taxon>Ericales</taxon>
        <taxon>Actinidiaceae</taxon>
        <taxon>Actinidia</taxon>
    </lineage>
</organism>
<proteinExistence type="predicted"/>
<keyword evidence="2" id="KW-1185">Reference proteome</keyword>
<accession>A0A7J0G8C3</accession>
<reference evidence="1 2" key="1">
    <citation type="submission" date="2019-07" db="EMBL/GenBank/DDBJ databases">
        <title>De Novo Assembly of kiwifruit Actinidia rufa.</title>
        <authorList>
            <person name="Sugita-Konishi S."/>
            <person name="Sato K."/>
            <person name="Mori E."/>
            <person name="Abe Y."/>
            <person name="Kisaki G."/>
            <person name="Hamano K."/>
            <person name="Suezawa K."/>
            <person name="Otani M."/>
            <person name="Fukuda T."/>
            <person name="Manabe T."/>
            <person name="Gomi K."/>
            <person name="Tabuchi M."/>
            <person name="Akimitsu K."/>
            <person name="Kataoka I."/>
        </authorList>
    </citation>
    <scope>NUCLEOTIDE SEQUENCE [LARGE SCALE GENOMIC DNA]</scope>
    <source>
        <strain evidence="2">cv. Fuchu</strain>
    </source>
</reference>
<sequence>MRLEEEEGAKPKCDCSSTSIIATGIRTDGVSPLVGSSIKECVTALDSSCARRIALYFVGCTECCAALEGVIEDALRCVGRYWTVAAQGLDRATRDCAGWQLHGITVPRLHWTAQGLAAAHYAGLMDALDCAAAGLHSDCATAWTTLDDT</sequence>
<gene>
    <name evidence="1" type="ORF">Acr_18g0012200</name>
</gene>
<dbReference type="EMBL" id="BJWL01000018">
    <property type="protein sequence ID" value="GFZ07050.1"/>
    <property type="molecule type" value="Genomic_DNA"/>
</dbReference>
<evidence type="ECO:0000313" key="1">
    <source>
        <dbReference type="EMBL" id="GFZ07050.1"/>
    </source>
</evidence>
<evidence type="ECO:0000313" key="2">
    <source>
        <dbReference type="Proteomes" id="UP000585474"/>
    </source>
</evidence>